<protein>
    <submittedName>
        <fullName evidence="1">Uncharacterized protein</fullName>
    </submittedName>
</protein>
<dbReference type="Proteomes" id="UP000189274">
    <property type="component" value="Unassembled WGS sequence"/>
</dbReference>
<accession>A0A1V2LGY9</accession>
<evidence type="ECO:0000313" key="2">
    <source>
        <dbReference type="Proteomes" id="UP000189274"/>
    </source>
</evidence>
<dbReference type="AlphaFoldDB" id="A0A1V2LGY9"/>
<reference evidence="2" key="1">
    <citation type="journal article" date="2017" name="Genome Announc.">
        <title>Genome sequences of Cyberlindnera fabianii 65, Pichia kudriavzevii 129, and Saccharomyces cerevisiae 131 isolated from fermented masau fruits in Zimbabwe.</title>
        <authorList>
            <person name="van Rijswijck I.M.H."/>
            <person name="Derks M.F.L."/>
            <person name="Abee T."/>
            <person name="de Ridder D."/>
            <person name="Smid E.J."/>
        </authorList>
    </citation>
    <scope>NUCLEOTIDE SEQUENCE [LARGE SCALE GENOMIC DNA]</scope>
    <source>
        <strain evidence="2">129</strain>
    </source>
</reference>
<sequence length="23" mass="2679">MVLYSYICIWSCYTISFSGIILC</sequence>
<proteinExistence type="predicted"/>
<gene>
    <name evidence="1" type="ORF">BOH78_4514</name>
</gene>
<dbReference type="EMBL" id="MQVM01000035">
    <property type="protein sequence ID" value="ONH71414.1"/>
    <property type="molecule type" value="Genomic_DNA"/>
</dbReference>
<comment type="caution">
    <text evidence="1">The sequence shown here is derived from an EMBL/GenBank/DDBJ whole genome shotgun (WGS) entry which is preliminary data.</text>
</comment>
<name>A0A1V2LGY9_PICKU</name>
<evidence type="ECO:0000313" key="1">
    <source>
        <dbReference type="EMBL" id="ONH71414.1"/>
    </source>
</evidence>
<organism evidence="1 2">
    <name type="scientific">Pichia kudriavzevii</name>
    <name type="common">Yeast</name>
    <name type="synonym">Issatchenkia orientalis</name>
    <dbReference type="NCBI Taxonomy" id="4909"/>
    <lineage>
        <taxon>Eukaryota</taxon>
        <taxon>Fungi</taxon>
        <taxon>Dikarya</taxon>
        <taxon>Ascomycota</taxon>
        <taxon>Saccharomycotina</taxon>
        <taxon>Pichiomycetes</taxon>
        <taxon>Pichiales</taxon>
        <taxon>Pichiaceae</taxon>
        <taxon>Pichia</taxon>
    </lineage>
</organism>